<sequence>PGSLVVLDWHRCADSKEHFSRIQRRNVRKRFGLLEAPVLRPLLAADTVSYKIFLSGKSGVGKTALAARLAGLPVPSMHHETTGVQTTVVFWPVKLRENGRVLFFRLQLWDCGENTLRRFDHLLPACTEQADAVLLLFSFTDRTSFDDLSSHLTRSSSPSASTVRLVVGTKFDLFMHTDVTERELREFQQAWGVPVFRVPGGAGAPGVAGLAEVAPLLDALAEHLWHRDVLAAQS</sequence>
<dbReference type="EMBL" id="AHAT01009935">
    <property type="status" value="NOT_ANNOTATED_CDS"/>
    <property type="molecule type" value="Genomic_DNA"/>
</dbReference>
<evidence type="ECO:0000256" key="2">
    <source>
        <dbReference type="ARBA" id="ARBA00006270"/>
    </source>
</evidence>
<dbReference type="Proteomes" id="UP000018468">
    <property type="component" value="Linkage group LG25"/>
</dbReference>
<dbReference type="GO" id="GO:0003924">
    <property type="term" value="F:GTPase activity"/>
    <property type="evidence" value="ECO:0007669"/>
    <property type="project" value="InterPro"/>
</dbReference>
<keyword evidence="4" id="KW-0813">Transport</keyword>
<evidence type="ECO:0000313" key="15">
    <source>
        <dbReference type="Ensembl" id="ENSLOCP00000009048.1"/>
    </source>
</evidence>
<dbReference type="Bgee" id="ENSLOCG00000007458">
    <property type="expression patterns" value="Expressed in testis and 12 other cell types or tissues"/>
</dbReference>
<keyword evidence="9" id="KW-0653">Protein transport</keyword>
<keyword evidence="8" id="KW-0970">Cilium biogenesis/degradation</keyword>
<dbReference type="GO" id="GO:0006887">
    <property type="term" value="P:exocytosis"/>
    <property type="evidence" value="ECO:0007669"/>
    <property type="project" value="UniProtKB-KW"/>
</dbReference>
<keyword evidence="6" id="KW-0963">Cytoplasm</keyword>
<dbReference type="Ensembl" id="ENSLOCT00000009059.1">
    <property type="protein sequence ID" value="ENSLOCP00000009048.1"/>
    <property type="gene ID" value="ENSLOCG00000007458.1"/>
</dbReference>
<dbReference type="PANTHER" id="PTHR14983:SF1">
    <property type="entry name" value="CILIOGENESIS AND PLANAR POLARITY EFFECTOR 2"/>
    <property type="match status" value="1"/>
</dbReference>
<accession>W5MKY9</accession>
<dbReference type="GO" id="GO:0005525">
    <property type="term" value="F:GTP binding"/>
    <property type="evidence" value="ECO:0007669"/>
    <property type="project" value="UniProtKB-KW"/>
</dbReference>
<reference evidence="16" key="1">
    <citation type="submission" date="2011-12" db="EMBL/GenBank/DDBJ databases">
        <title>The Draft Genome of Lepisosteus oculatus.</title>
        <authorList>
            <consortium name="The Broad Institute Genome Assembly &amp; Analysis Group"/>
            <consortium name="Computational R&amp;D Group"/>
            <consortium name="and Sequencing Platform"/>
            <person name="Di Palma F."/>
            <person name="Alfoldi J."/>
            <person name="Johnson J."/>
            <person name="Berlin A."/>
            <person name="Gnerre S."/>
            <person name="Jaffe D."/>
            <person name="MacCallum I."/>
            <person name="Young S."/>
            <person name="Walker B.J."/>
            <person name="Lander E.S."/>
            <person name="Lindblad-Toh K."/>
        </authorList>
    </citation>
    <scope>NUCLEOTIDE SEQUENCE [LARGE SCALE GENOMIC DNA]</scope>
</reference>
<dbReference type="InterPro" id="IPR001806">
    <property type="entry name" value="Small_GTPase"/>
</dbReference>
<dbReference type="GeneTree" id="ENSGT00390000006521"/>
<keyword evidence="5" id="KW-0268">Exocytosis</keyword>
<dbReference type="eggNOG" id="KOG0395">
    <property type="taxonomic scope" value="Eukaryota"/>
</dbReference>
<keyword evidence="7" id="KW-0547">Nucleotide-binding</keyword>
<dbReference type="PROSITE" id="PS51419">
    <property type="entry name" value="RAB"/>
    <property type="match status" value="1"/>
</dbReference>
<evidence type="ECO:0000256" key="11">
    <source>
        <dbReference type="ARBA" id="ARBA00023134"/>
    </source>
</evidence>
<dbReference type="AlphaFoldDB" id="W5MKY9"/>
<dbReference type="InterPro" id="IPR039677">
    <property type="entry name" value="RSG1"/>
</dbReference>
<dbReference type="STRING" id="7918.ENSLOCP00000009048"/>
<evidence type="ECO:0000256" key="1">
    <source>
        <dbReference type="ARBA" id="ARBA00004120"/>
    </source>
</evidence>
<comment type="similarity">
    <text evidence="2">Belongs to the small GTPase superfamily. Rab family.</text>
</comment>
<keyword evidence="13" id="KW-0966">Cell projection</keyword>
<reference evidence="15" key="3">
    <citation type="submission" date="2025-09" db="UniProtKB">
        <authorList>
            <consortium name="Ensembl"/>
        </authorList>
    </citation>
    <scope>IDENTIFICATION</scope>
</reference>
<dbReference type="InterPro" id="IPR027417">
    <property type="entry name" value="P-loop_NTPase"/>
</dbReference>
<dbReference type="SMART" id="SM00175">
    <property type="entry name" value="RAB"/>
    <property type="match status" value="1"/>
</dbReference>
<evidence type="ECO:0000256" key="14">
    <source>
        <dbReference type="ARBA" id="ARBA00030243"/>
    </source>
</evidence>
<evidence type="ECO:0000256" key="8">
    <source>
        <dbReference type="ARBA" id="ARBA00022794"/>
    </source>
</evidence>
<dbReference type="SUPFAM" id="SSF52540">
    <property type="entry name" value="P-loop containing nucleoside triphosphate hydrolases"/>
    <property type="match status" value="1"/>
</dbReference>
<evidence type="ECO:0000256" key="13">
    <source>
        <dbReference type="ARBA" id="ARBA00023273"/>
    </source>
</evidence>
<dbReference type="Gene3D" id="3.40.50.300">
    <property type="entry name" value="P-loop containing nucleotide triphosphate hydrolases"/>
    <property type="match status" value="1"/>
</dbReference>
<evidence type="ECO:0000256" key="6">
    <source>
        <dbReference type="ARBA" id="ARBA00022490"/>
    </source>
</evidence>
<evidence type="ECO:0000256" key="5">
    <source>
        <dbReference type="ARBA" id="ARBA00022483"/>
    </source>
</evidence>
<keyword evidence="11" id="KW-0342">GTP-binding</keyword>
<keyword evidence="16" id="KW-1185">Reference proteome</keyword>
<protein>
    <recommendedName>
        <fullName evidence="3">Ciliogenesis and planar polarity effector 2</fullName>
    </recommendedName>
    <alternativeName>
        <fullName evidence="14">REM2- and Rab-like small GTPase 1</fullName>
    </alternativeName>
</protein>
<reference evidence="15" key="2">
    <citation type="submission" date="2025-08" db="UniProtKB">
        <authorList>
            <consortium name="Ensembl"/>
        </authorList>
    </citation>
    <scope>IDENTIFICATION</scope>
</reference>
<evidence type="ECO:0000256" key="3">
    <source>
        <dbReference type="ARBA" id="ARBA00021423"/>
    </source>
</evidence>
<dbReference type="HOGENOM" id="CLU_094613_0_0_1"/>
<dbReference type="InParanoid" id="W5MKY9"/>
<evidence type="ECO:0000256" key="12">
    <source>
        <dbReference type="ARBA" id="ARBA00023212"/>
    </source>
</evidence>
<organism evidence="15 16">
    <name type="scientific">Lepisosteus oculatus</name>
    <name type="common">Spotted gar</name>
    <dbReference type="NCBI Taxonomy" id="7918"/>
    <lineage>
        <taxon>Eukaryota</taxon>
        <taxon>Metazoa</taxon>
        <taxon>Chordata</taxon>
        <taxon>Craniata</taxon>
        <taxon>Vertebrata</taxon>
        <taxon>Euteleostomi</taxon>
        <taxon>Actinopterygii</taxon>
        <taxon>Neopterygii</taxon>
        <taxon>Holostei</taxon>
        <taxon>Semionotiformes</taxon>
        <taxon>Lepisosteidae</taxon>
        <taxon>Lepisosteus</taxon>
    </lineage>
</organism>
<dbReference type="OMA" id="PSMHHET"/>
<dbReference type="GO" id="GO:0015031">
    <property type="term" value="P:protein transport"/>
    <property type="evidence" value="ECO:0007669"/>
    <property type="project" value="UniProtKB-KW"/>
</dbReference>
<dbReference type="Pfam" id="PF00071">
    <property type="entry name" value="Ras"/>
    <property type="match status" value="1"/>
</dbReference>
<dbReference type="PANTHER" id="PTHR14983">
    <property type="entry name" value="CILIOGENESIS AND PLANAR POLARITY EFFECTOR 2"/>
    <property type="match status" value="1"/>
</dbReference>
<comment type="subcellular location">
    <subcellularLocation>
        <location evidence="1">Cytoplasm</location>
        <location evidence="1">Cytoskeleton</location>
        <location evidence="1">Cilium basal body</location>
    </subcellularLocation>
</comment>
<evidence type="ECO:0000256" key="4">
    <source>
        <dbReference type="ARBA" id="ARBA00022448"/>
    </source>
</evidence>
<dbReference type="GO" id="GO:0030030">
    <property type="term" value="P:cell projection organization"/>
    <property type="evidence" value="ECO:0007669"/>
    <property type="project" value="UniProtKB-KW"/>
</dbReference>
<keyword evidence="10" id="KW-0969">Cilium</keyword>
<dbReference type="EMBL" id="AHAT01009934">
    <property type="status" value="NOT_ANNOTATED_CDS"/>
    <property type="molecule type" value="Genomic_DNA"/>
</dbReference>
<proteinExistence type="inferred from homology"/>
<evidence type="ECO:0000256" key="10">
    <source>
        <dbReference type="ARBA" id="ARBA00023069"/>
    </source>
</evidence>
<evidence type="ECO:0000256" key="9">
    <source>
        <dbReference type="ARBA" id="ARBA00022927"/>
    </source>
</evidence>
<dbReference type="FunCoup" id="W5MKY9">
    <property type="interactions" value="369"/>
</dbReference>
<name>W5MKY9_LEPOC</name>
<evidence type="ECO:0000256" key="7">
    <source>
        <dbReference type="ARBA" id="ARBA00022741"/>
    </source>
</evidence>
<keyword evidence="12" id="KW-0206">Cytoskeleton</keyword>
<evidence type="ECO:0000313" key="16">
    <source>
        <dbReference type="Proteomes" id="UP000018468"/>
    </source>
</evidence>